<dbReference type="AlphaFoldDB" id="A0A221KIU8"/>
<dbReference type="EMBL" id="CP022423">
    <property type="protein sequence ID" value="ASM78978.1"/>
    <property type="molecule type" value="Genomic_DNA"/>
</dbReference>
<dbReference type="PRINTS" id="PR00394">
    <property type="entry name" value="RHSPROTEIN"/>
</dbReference>
<dbReference type="PANTHER" id="PTHR32305:SF15">
    <property type="entry name" value="PROTEIN RHSA-RELATED"/>
    <property type="match status" value="1"/>
</dbReference>
<reference evidence="1 2" key="1">
    <citation type="submission" date="2017-07" db="EMBL/GenBank/DDBJ databases">
        <title>Complete Genome Sequence of the cosmetic ferment Vitreoscilla filiformis (ATCC15551).</title>
        <authorList>
            <person name="Contreras S."/>
            <person name="Sagory-Zalkind P."/>
            <person name="Blanquart H."/>
            <person name="Iltis A."/>
            <person name="Morand S.C."/>
        </authorList>
    </citation>
    <scope>NUCLEOTIDE SEQUENCE [LARGE SCALE GENOMIC DNA]</scope>
    <source>
        <strain evidence="1 2">ATCC 15551</strain>
    </source>
</reference>
<dbReference type="KEGG" id="vff:VITFI_CDS3201"/>
<dbReference type="Proteomes" id="UP000199729">
    <property type="component" value="Chromosome"/>
</dbReference>
<evidence type="ECO:0000313" key="1">
    <source>
        <dbReference type="EMBL" id="ASM78978.1"/>
    </source>
</evidence>
<evidence type="ECO:0000313" key="2">
    <source>
        <dbReference type="Proteomes" id="UP000199729"/>
    </source>
</evidence>
<dbReference type="InterPro" id="IPR050708">
    <property type="entry name" value="T6SS_VgrG/RHS"/>
</dbReference>
<dbReference type="PANTHER" id="PTHR32305">
    <property type="match status" value="1"/>
</dbReference>
<dbReference type="NCBIfam" id="TIGR03696">
    <property type="entry name" value="Rhs_assc_core"/>
    <property type="match status" value="1"/>
</dbReference>
<accession>A0A221KIU8</accession>
<evidence type="ECO:0008006" key="3">
    <source>
        <dbReference type="Google" id="ProtNLM"/>
    </source>
</evidence>
<name>A0A221KIU8_VITFI</name>
<gene>
    <name evidence="1" type="ORF">VITFI_CDS3201</name>
</gene>
<proteinExistence type="predicted"/>
<dbReference type="Gene3D" id="2.180.10.10">
    <property type="entry name" value="RHS repeat-associated core"/>
    <property type="match status" value="1"/>
</dbReference>
<dbReference type="InterPro" id="IPR022385">
    <property type="entry name" value="Rhs_assc_core"/>
</dbReference>
<organism evidence="1 2">
    <name type="scientific">Vitreoscilla filiformis</name>
    <dbReference type="NCBI Taxonomy" id="63"/>
    <lineage>
        <taxon>Bacteria</taxon>
        <taxon>Pseudomonadati</taxon>
        <taxon>Pseudomonadota</taxon>
        <taxon>Betaproteobacteria</taxon>
        <taxon>Neisseriales</taxon>
        <taxon>Neisseriaceae</taxon>
        <taxon>Vitreoscilla</taxon>
    </lineage>
</organism>
<protein>
    <recommendedName>
        <fullName evidence="3">RHS repeat-associated core domain-containing protein</fullName>
    </recommendedName>
</protein>
<keyword evidence="2" id="KW-1185">Reference proteome</keyword>
<sequence>MGVFTYNPRMPGQVADVESGWFYNWHRDYNPGLGRYVQSDPIGLEGGINTYAYVDANPIGAIDPDGLEKMILLKPTDANYAAALAAPDTPGLLAIISHGSQTTVNQRTHRALLRLSKEVANGRPECQLSLMHAGPAEEKQTSRWI</sequence>